<sequence length="533" mass="59773">MSDLIVEVQEGKLRGQISKIDNDFVYYTFKGIPYAKPPLGELRFAAPQPVKPWEGIKDVTNECNICPQFDIETGTVIGNEDCLFLNVYSPKLPENNKPLLPVMVYVHGGGFLIGHGTDATTEGPDFLVQRDVVVVSINYRLGVLGFVTLNRKEAAGNMGLKDQVQALKWVQKNIAKFGGDPNNVTIFGISAGGASVEYLLLSPTARGLFHKSIIQSGSSLNQWAQKDRNKIKANAYRIAKVAGKDITNDDQLLDYLKKLPVEELIKLSMSVIQTDTFKGGINFTFVPCVEEEGDWEPFISKSTYKIISEGEFTKVPVMVGFCEREGLLQVSNAPKILEKLTKEHNFLDYFPFDISAKEQKDMEARLKNIYLEIENYSGEKDTFAIDFFSDVDFCGGVYVAASCMAKYNSPTYFYEFCYDGNLNYLKTAYGINRAGATHGDDGGYLLKSSKLTKELNDTDVFVQNCMLSMWTNFAKFGNPTPESDNSTPIKWQPMSEDGESYLVIDKTLSIRKKLSPQRMKIYEELYKKEDEAS</sequence>
<evidence type="ECO:0000313" key="9">
    <source>
        <dbReference type="EMBL" id="UXP71971.1"/>
    </source>
</evidence>
<reference evidence="9" key="3">
    <citation type="journal article" date="2022" name="Insect Sci.">
        <title>Genome-wide identification, classification, and expression profiling of serine esterases and other esterase-related proteins in the tobacco hornworm, Manduca sexta.</title>
        <authorList>
            <person name="Miao Z."/>
            <person name="Xiong C."/>
            <person name="Cao X."/>
            <person name="Shan T."/>
            <person name="Jin Q."/>
            <person name="Jiang H."/>
        </authorList>
    </citation>
    <scope>NUCLEOTIDE SEQUENCE</scope>
    <source>
        <strain evidence="9">AE15</strain>
    </source>
</reference>
<evidence type="ECO:0000256" key="4">
    <source>
        <dbReference type="ARBA" id="ARBA00023157"/>
    </source>
</evidence>
<evidence type="ECO:0000313" key="10">
    <source>
        <dbReference type="Proteomes" id="UP000791440"/>
    </source>
</evidence>
<dbReference type="InterPro" id="IPR019826">
    <property type="entry name" value="Carboxylesterase_B_AS"/>
</dbReference>
<dbReference type="AlphaFoldDB" id="A0A921Z4Z9"/>
<dbReference type="EMBL" id="JH668407">
    <property type="protein sequence ID" value="KAG6451452.1"/>
    <property type="molecule type" value="Genomic_DNA"/>
</dbReference>
<gene>
    <name evidence="8" type="ORF">O3G_MSEX007153</name>
</gene>
<keyword evidence="10" id="KW-1185">Reference proteome</keyword>
<dbReference type="Pfam" id="PF00135">
    <property type="entry name" value="COesterase"/>
    <property type="match status" value="1"/>
</dbReference>
<accession>A0A921Z4Z9</accession>
<protein>
    <recommendedName>
        <fullName evidence="6">Carboxylic ester hydrolase</fullName>
        <ecNumber evidence="6">3.1.1.-</ecNumber>
    </recommendedName>
</protein>
<dbReference type="InterPro" id="IPR029058">
    <property type="entry name" value="AB_hydrolase_fold"/>
</dbReference>
<organism evidence="8 10">
    <name type="scientific">Manduca sexta</name>
    <name type="common">Tobacco hawkmoth</name>
    <name type="synonym">Tobacco hornworm</name>
    <dbReference type="NCBI Taxonomy" id="7130"/>
    <lineage>
        <taxon>Eukaryota</taxon>
        <taxon>Metazoa</taxon>
        <taxon>Ecdysozoa</taxon>
        <taxon>Arthropoda</taxon>
        <taxon>Hexapoda</taxon>
        <taxon>Insecta</taxon>
        <taxon>Pterygota</taxon>
        <taxon>Neoptera</taxon>
        <taxon>Endopterygota</taxon>
        <taxon>Lepidoptera</taxon>
        <taxon>Glossata</taxon>
        <taxon>Ditrysia</taxon>
        <taxon>Bombycoidea</taxon>
        <taxon>Sphingidae</taxon>
        <taxon>Sphinginae</taxon>
        <taxon>Sphingini</taxon>
        <taxon>Manduca</taxon>
    </lineage>
</organism>
<dbReference type="InterPro" id="IPR002018">
    <property type="entry name" value="CarbesteraseB"/>
</dbReference>
<keyword evidence="4" id="KW-1015">Disulfide bond</keyword>
<dbReference type="EC" id="3.1.1.-" evidence="6"/>
<comment type="similarity">
    <text evidence="1 6">Belongs to the type-B carboxylesterase/lipase family.</text>
</comment>
<keyword evidence="2" id="KW-0719">Serine esterase</keyword>
<proteinExistence type="evidence at transcript level"/>
<evidence type="ECO:0000256" key="1">
    <source>
        <dbReference type="ARBA" id="ARBA00005964"/>
    </source>
</evidence>
<keyword evidence="5" id="KW-0325">Glycoprotein</keyword>
<dbReference type="PANTHER" id="PTHR43142:SF1">
    <property type="entry name" value="CARBOXYLIC ESTER HYDROLASE"/>
    <property type="match status" value="1"/>
</dbReference>
<dbReference type="InterPro" id="IPR019819">
    <property type="entry name" value="Carboxylesterase_B_CS"/>
</dbReference>
<evidence type="ECO:0000256" key="2">
    <source>
        <dbReference type="ARBA" id="ARBA00022487"/>
    </source>
</evidence>
<dbReference type="PROSITE" id="PS00941">
    <property type="entry name" value="CARBOXYLESTERASE_B_2"/>
    <property type="match status" value="1"/>
</dbReference>
<dbReference type="EMBL" id="ON929189">
    <property type="protein sequence ID" value="UXP71971.1"/>
    <property type="molecule type" value="mRNA"/>
</dbReference>
<dbReference type="PANTHER" id="PTHR43142">
    <property type="entry name" value="CARBOXYLIC ESTER HYDROLASE"/>
    <property type="match status" value="1"/>
</dbReference>
<evidence type="ECO:0000256" key="5">
    <source>
        <dbReference type="ARBA" id="ARBA00023180"/>
    </source>
</evidence>
<dbReference type="Proteomes" id="UP000791440">
    <property type="component" value="Unassembled WGS sequence"/>
</dbReference>
<evidence type="ECO:0000259" key="7">
    <source>
        <dbReference type="Pfam" id="PF00135"/>
    </source>
</evidence>
<name>A0A921Z4Z9_MANSE</name>
<reference evidence="8" key="1">
    <citation type="journal article" date="2016" name="Insect Biochem. Mol. Biol.">
        <title>Multifaceted biological insights from a draft genome sequence of the tobacco hornworm moth, Manduca sexta.</title>
        <authorList>
            <person name="Kanost M.R."/>
            <person name="Arrese E.L."/>
            <person name="Cao X."/>
            <person name="Chen Y.R."/>
            <person name="Chellapilla S."/>
            <person name="Goldsmith M.R."/>
            <person name="Grosse-Wilde E."/>
            <person name="Heckel D.G."/>
            <person name="Herndon N."/>
            <person name="Jiang H."/>
            <person name="Papanicolaou A."/>
            <person name="Qu J."/>
            <person name="Soulages J.L."/>
            <person name="Vogel H."/>
            <person name="Walters J."/>
            <person name="Waterhouse R.M."/>
            <person name="Ahn S.J."/>
            <person name="Almeida F.C."/>
            <person name="An C."/>
            <person name="Aqrawi P."/>
            <person name="Bretschneider A."/>
            <person name="Bryant W.B."/>
            <person name="Bucks S."/>
            <person name="Chao H."/>
            <person name="Chevignon G."/>
            <person name="Christen J.M."/>
            <person name="Clarke D.F."/>
            <person name="Dittmer N.T."/>
            <person name="Ferguson L.C.F."/>
            <person name="Garavelou S."/>
            <person name="Gordon K.H.J."/>
            <person name="Gunaratna R.T."/>
            <person name="Han Y."/>
            <person name="Hauser F."/>
            <person name="He Y."/>
            <person name="Heidel-Fischer H."/>
            <person name="Hirsh A."/>
            <person name="Hu Y."/>
            <person name="Jiang H."/>
            <person name="Kalra D."/>
            <person name="Klinner C."/>
            <person name="Konig C."/>
            <person name="Kovar C."/>
            <person name="Kroll A.R."/>
            <person name="Kuwar S.S."/>
            <person name="Lee S.L."/>
            <person name="Lehman R."/>
            <person name="Li K."/>
            <person name="Li Z."/>
            <person name="Liang H."/>
            <person name="Lovelace S."/>
            <person name="Lu Z."/>
            <person name="Mansfield J.H."/>
            <person name="McCulloch K.J."/>
            <person name="Mathew T."/>
            <person name="Morton B."/>
            <person name="Muzny D.M."/>
            <person name="Neunemann D."/>
            <person name="Ongeri F."/>
            <person name="Pauchet Y."/>
            <person name="Pu L.L."/>
            <person name="Pyrousis I."/>
            <person name="Rao X.J."/>
            <person name="Redding A."/>
            <person name="Roesel C."/>
            <person name="Sanchez-Gracia A."/>
            <person name="Schaack S."/>
            <person name="Shukla A."/>
            <person name="Tetreau G."/>
            <person name="Wang Y."/>
            <person name="Xiong G.H."/>
            <person name="Traut W."/>
            <person name="Walsh T.K."/>
            <person name="Worley K.C."/>
            <person name="Wu D."/>
            <person name="Wu W."/>
            <person name="Wu Y.Q."/>
            <person name="Zhang X."/>
            <person name="Zou Z."/>
            <person name="Zucker H."/>
            <person name="Briscoe A.D."/>
            <person name="Burmester T."/>
            <person name="Clem R.J."/>
            <person name="Feyereisen R."/>
            <person name="Grimmelikhuijzen C.J.P."/>
            <person name="Hamodrakas S.J."/>
            <person name="Hansson B.S."/>
            <person name="Huguet E."/>
            <person name="Jermiin L.S."/>
            <person name="Lan Q."/>
            <person name="Lehman H.K."/>
            <person name="Lorenzen M."/>
            <person name="Merzendorfer H."/>
            <person name="Michalopoulos I."/>
            <person name="Morton D.B."/>
            <person name="Muthukrishnan S."/>
            <person name="Oakeshott J.G."/>
            <person name="Palmer W."/>
            <person name="Park Y."/>
            <person name="Passarelli A.L."/>
            <person name="Rozas J."/>
            <person name="Schwartz L.M."/>
            <person name="Smith W."/>
            <person name="Southgate A."/>
            <person name="Vilcinskas A."/>
            <person name="Vogt R."/>
            <person name="Wang P."/>
            <person name="Werren J."/>
            <person name="Yu X.Q."/>
            <person name="Zhou J.J."/>
            <person name="Brown S.J."/>
            <person name="Scherer S.E."/>
            <person name="Richards S."/>
            <person name="Blissard G.W."/>
        </authorList>
    </citation>
    <scope>NUCLEOTIDE SEQUENCE</scope>
</reference>
<feature type="domain" description="Carboxylesterase type B" evidence="7">
    <location>
        <begin position="3"/>
        <end position="520"/>
    </location>
</feature>
<dbReference type="SUPFAM" id="SSF53474">
    <property type="entry name" value="alpha/beta-Hydrolases"/>
    <property type="match status" value="1"/>
</dbReference>
<dbReference type="EMBL" id="JH668407">
    <property type="protein sequence ID" value="KAG6451451.1"/>
    <property type="molecule type" value="Genomic_DNA"/>
</dbReference>
<keyword evidence="3 6" id="KW-0378">Hydrolase</keyword>
<dbReference type="Gene3D" id="3.40.50.1820">
    <property type="entry name" value="alpha/beta hydrolase"/>
    <property type="match status" value="1"/>
</dbReference>
<evidence type="ECO:0000256" key="3">
    <source>
        <dbReference type="ARBA" id="ARBA00022801"/>
    </source>
</evidence>
<reference evidence="8" key="2">
    <citation type="submission" date="2020-12" db="EMBL/GenBank/DDBJ databases">
        <authorList>
            <person name="Kanost M."/>
        </authorList>
    </citation>
    <scope>NUCLEOTIDE SEQUENCE</scope>
</reference>
<dbReference type="GO" id="GO:0052689">
    <property type="term" value="F:carboxylic ester hydrolase activity"/>
    <property type="evidence" value="ECO:0007669"/>
    <property type="project" value="UniProtKB-KW"/>
</dbReference>
<evidence type="ECO:0000256" key="6">
    <source>
        <dbReference type="RuleBase" id="RU361235"/>
    </source>
</evidence>
<dbReference type="PROSITE" id="PS00122">
    <property type="entry name" value="CARBOXYLESTERASE_B_1"/>
    <property type="match status" value="1"/>
</dbReference>
<evidence type="ECO:0000313" key="8">
    <source>
        <dbReference type="EMBL" id="KAG6451452.1"/>
    </source>
</evidence>